<evidence type="ECO:0000313" key="5">
    <source>
        <dbReference type="EMBL" id="PSR19935.1"/>
    </source>
</evidence>
<evidence type="ECO:0000256" key="2">
    <source>
        <dbReference type="ARBA" id="ARBA00023125"/>
    </source>
</evidence>
<dbReference type="EMBL" id="PXYV01000111">
    <property type="protein sequence ID" value="PSR19935.1"/>
    <property type="molecule type" value="Genomic_DNA"/>
</dbReference>
<dbReference type="AlphaFoldDB" id="A0A2T2WCG7"/>
<comment type="caution">
    <text evidence="5">The sequence shown here is derived from an EMBL/GenBank/DDBJ whole genome shotgun (WGS) entry which is preliminary data.</text>
</comment>
<evidence type="ECO:0000259" key="4">
    <source>
        <dbReference type="PROSITE" id="PS51898"/>
    </source>
</evidence>
<accession>A0A2T2WCG7</accession>
<protein>
    <submittedName>
        <fullName evidence="5">Integrase</fullName>
    </submittedName>
</protein>
<keyword evidence="3" id="KW-0233">DNA recombination</keyword>
<gene>
    <name evidence="5" type="ORF">C7B45_17460</name>
</gene>
<evidence type="ECO:0000256" key="3">
    <source>
        <dbReference type="ARBA" id="ARBA00023172"/>
    </source>
</evidence>
<dbReference type="Gene3D" id="1.10.443.10">
    <property type="entry name" value="Intergrase catalytic core"/>
    <property type="match status" value="1"/>
</dbReference>
<dbReference type="InterPro" id="IPR050090">
    <property type="entry name" value="Tyrosine_recombinase_XerCD"/>
</dbReference>
<dbReference type="GO" id="GO:0006310">
    <property type="term" value="P:DNA recombination"/>
    <property type="evidence" value="ECO:0007669"/>
    <property type="project" value="UniProtKB-KW"/>
</dbReference>
<comment type="similarity">
    <text evidence="1">Belongs to the 'phage' integrase family.</text>
</comment>
<dbReference type="SUPFAM" id="SSF56349">
    <property type="entry name" value="DNA breaking-rejoining enzymes"/>
    <property type="match status" value="1"/>
</dbReference>
<reference evidence="5 6" key="1">
    <citation type="journal article" date="2014" name="BMC Genomics">
        <title>Comparison of environmental and isolate Sulfobacillus genomes reveals diverse carbon, sulfur, nitrogen, and hydrogen metabolisms.</title>
        <authorList>
            <person name="Justice N.B."/>
            <person name="Norman A."/>
            <person name="Brown C.T."/>
            <person name="Singh A."/>
            <person name="Thomas B.C."/>
            <person name="Banfield J.F."/>
        </authorList>
    </citation>
    <scope>NUCLEOTIDE SEQUENCE [LARGE SCALE GENOMIC DNA]</scope>
    <source>
        <strain evidence="5">AMDSBA3</strain>
    </source>
</reference>
<keyword evidence="2" id="KW-0238">DNA-binding</keyword>
<proteinExistence type="inferred from homology"/>
<dbReference type="InterPro" id="IPR011010">
    <property type="entry name" value="DNA_brk_join_enz"/>
</dbReference>
<sequence>MSISNDHPFISVLAPILGGLIAEKRGAGYHYGKESKDYARFDQFCAARDHRDLALPRELVDAWTAKQSHETESNRQRRLSLLRVLGQYMQRYGYPAWVYPPRTLSAGAPRYVPYIFSSAEVAALWRVVDACPSEVNAPYRGHVLPVLFRVLYGTGLRVSEALALRATDVNRQAGTLHIREAKLDKERRIPMHPVLAERVDRYLKTLALLAPSDGPLFPCQTGDPYAVSTIYMYFRRFLWQAGIPHQGRGRGPRLHDMRHTFAVHCLRQWVLEGVDLTVALPYLSAYMGHVGLKSTQGYLRLTAELYPSVVRAVEQHFGSIIPSGGATP</sequence>
<dbReference type="GO" id="GO:0003677">
    <property type="term" value="F:DNA binding"/>
    <property type="evidence" value="ECO:0007669"/>
    <property type="project" value="UniProtKB-KW"/>
</dbReference>
<evidence type="ECO:0000256" key="1">
    <source>
        <dbReference type="ARBA" id="ARBA00008857"/>
    </source>
</evidence>
<dbReference type="InterPro" id="IPR013762">
    <property type="entry name" value="Integrase-like_cat_sf"/>
</dbReference>
<evidence type="ECO:0000313" key="6">
    <source>
        <dbReference type="Proteomes" id="UP000241848"/>
    </source>
</evidence>
<dbReference type="PANTHER" id="PTHR30349:SF41">
    <property type="entry name" value="INTEGRASE_RECOMBINASE PROTEIN MJ0367-RELATED"/>
    <property type="match status" value="1"/>
</dbReference>
<dbReference type="Proteomes" id="UP000241848">
    <property type="component" value="Unassembled WGS sequence"/>
</dbReference>
<dbReference type="Pfam" id="PF00589">
    <property type="entry name" value="Phage_integrase"/>
    <property type="match status" value="1"/>
</dbReference>
<dbReference type="PROSITE" id="PS51898">
    <property type="entry name" value="TYR_RECOMBINASE"/>
    <property type="match status" value="1"/>
</dbReference>
<dbReference type="PANTHER" id="PTHR30349">
    <property type="entry name" value="PHAGE INTEGRASE-RELATED"/>
    <property type="match status" value="1"/>
</dbReference>
<feature type="domain" description="Tyr recombinase" evidence="4">
    <location>
        <begin position="111"/>
        <end position="311"/>
    </location>
</feature>
<name>A0A2T2WCG7_9FIRM</name>
<dbReference type="GO" id="GO:0015074">
    <property type="term" value="P:DNA integration"/>
    <property type="evidence" value="ECO:0007669"/>
    <property type="project" value="InterPro"/>
</dbReference>
<organism evidence="5 6">
    <name type="scientific">Sulfobacillus acidophilus</name>
    <dbReference type="NCBI Taxonomy" id="53633"/>
    <lineage>
        <taxon>Bacteria</taxon>
        <taxon>Bacillati</taxon>
        <taxon>Bacillota</taxon>
        <taxon>Clostridia</taxon>
        <taxon>Eubacteriales</taxon>
        <taxon>Clostridiales Family XVII. Incertae Sedis</taxon>
        <taxon>Sulfobacillus</taxon>
    </lineage>
</organism>
<dbReference type="InterPro" id="IPR002104">
    <property type="entry name" value="Integrase_catalytic"/>
</dbReference>